<dbReference type="OrthoDB" id="9801392at2"/>
<dbReference type="InterPro" id="IPR046153">
    <property type="entry name" value="DUF6155"/>
</dbReference>
<proteinExistence type="predicted"/>
<dbReference type="Proteomes" id="UP000190626">
    <property type="component" value="Unassembled WGS sequence"/>
</dbReference>
<evidence type="ECO:0000313" key="1">
    <source>
        <dbReference type="EMBL" id="OPH55001.1"/>
    </source>
</evidence>
<protein>
    <submittedName>
        <fullName evidence="1">Uncharacterized protein</fullName>
    </submittedName>
</protein>
<dbReference type="STRING" id="1469647.BC351_30245"/>
<dbReference type="EMBL" id="MBTG01000019">
    <property type="protein sequence ID" value="OPH55001.1"/>
    <property type="molecule type" value="Genomic_DNA"/>
</dbReference>
<gene>
    <name evidence="1" type="ORF">BC351_30245</name>
</gene>
<name>A0A1V4HH99_9BACL</name>
<dbReference type="RefSeq" id="WP_079414694.1">
    <property type="nucleotide sequence ID" value="NZ_MBTG01000019.1"/>
</dbReference>
<sequence length="190" mass="22036">MPKVSKISIPEVKKHLKTYKAEELISIIIDCYKSSDDVKKYIDMMLEPEGTEDQLFEEAKKKVLQQFFPERGLAKLKLADAKKAISEFGKLSNNPVRTLELMIYYVELGVEFINVYGYFSEPFYNSMASMFYNVINKIEADSGRGLYDLFHDELEAIVGESKRVGWGLFEQLCQMFCDLARNYEDDDEIE</sequence>
<dbReference type="AlphaFoldDB" id="A0A1V4HH99"/>
<keyword evidence="2" id="KW-1185">Reference proteome</keyword>
<organism evidence="1 2">
    <name type="scientific">Paenibacillus ferrarius</name>
    <dbReference type="NCBI Taxonomy" id="1469647"/>
    <lineage>
        <taxon>Bacteria</taxon>
        <taxon>Bacillati</taxon>
        <taxon>Bacillota</taxon>
        <taxon>Bacilli</taxon>
        <taxon>Bacillales</taxon>
        <taxon>Paenibacillaceae</taxon>
        <taxon>Paenibacillus</taxon>
    </lineage>
</organism>
<dbReference type="Pfam" id="PF19652">
    <property type="entry name" value="DUF6155"/>
    <property type="match status" value="1"/>
</dbReference>
<evidence type="ECO:0000313" key="2">
    <source>
        <dbReference type="Proteomes" id="UP000190626"/>
    </source>
</evidence>
<comment type="caution">
    <text evidence="1">The sequence shown here is derived from an EMBL/GenBank/DDBJ whole genome shotgun (WGS) entry which is preliminary data.</text>
</comment>
<reference evidence="2" key="1">
    <citation type="submission" date="2016-07" db="EMBL/GenBank/DDBJ databases">
        <authorList>
            <person name="Florea S."/>
            <person name="Webb J.S."/>
            <person name="Jaromczyk J."/>
            <person name="Schardl C.L."/>
        </authorList>
    </citation>
    <scope>NUCLEOTIDE SEQUENCE [LARGE SCALE GENOMIC DNA]</scope>
    <source>
        <strain evidence="2">CY1</strain>
    </source>
</reference>
<accession>A0A1V4HH99</accession>